<reference evidence="5 6" key="1">
    <citation type="submission" date="2019-02" db="EMBL/GenBank/DDBJ databases">
        <title>Hyunsoonleella sp., isolated from marine sediment.</title>
        <authorList>
            <person name="Liu B.-T."/>
        </authorList>
    </citation>
    <scope>NUCLEOTIDE SEQUENCE [LARGE SCALE GENOMIC DNA]</scope>
    <source>
        <strain evidence="5 6">T58</strain>
    </source>
</reference>
<dbReference type="SUPFAM" id="SSF52172">
    <property type="entry name" value="CheY-like"/>
    <property type="match status" value="1"/>
</dbReference>
<feature type="domain" description="HTH luxR-type" evidence="3">
    <location>
        <begin position="120"/>
        <end position="185"/>
    </location>
</feature>
<accession>A0A4Q9FLS2</accession>
<feature type="modified residue" description="4-aspartylphosphate" evidence="2">
    <location>
        <position position="57"/>
    </location>
</feature>
<dbReference type="GO" id="GO:0006355">
    <property type="term" value="P:regulation of DNA-templated transcription"/>
    <property type="evidence" value="ECO:0007669"/>
    <property type="project" value="InterPro"/>
</dbReference>
<dbReference type="CDD" id="cd06170">
    <property type="entry name" value="LuxR_C_like"/>
    <property type="match status" value="1"/>
</dbReference>
<sequence length="187" mass="21667">MVDKIKVIVIDDEQRALNRMKLLLQNFIEVEVLAFIEQADTAFDYILRHEPNMVFMDIEMPGRSGLELADDINKNNLDTKIVYISAHDHYAIKAIKTYAFDYLLKPVNIDELKATLERYKTKLLSNLSKREFEIIRLIGKGLNSKAIGERLFISRHTVDTYRRAILEKTSCKNSAELISYATRNNLI</sequence>
<dbReference type="GO" id="GO:0000160">
    <property type="term" value="P:phosphorelay signal transduction system"/>
    <property type="evidence" value="ECO:0007669"/>
    <property type="project" value="InterPro"/>
</dbReference>
<evidence type="ECO:0000259" key="4">
    <source>
        <dbReference type="PROSITE" id="PS50110"/>
    </source>
</evidence>
<keyword evidence="2" id="KW-0597">Phosphoprotein</keyword>
<evidence type="ECO:0000256" key="1">
    <source>
        <dbReference type="ARBA" id="ARBA00023125"/>
    </source>
</evidence>
<dbReference type="Pfam" id="PF00196">
    <property type="entry name" value="GerE"/>
    <property type="match status" value="1"/>
</dbReference>
<dbReference type="PANTHER" id="PTHR43214">
    <property type="entry name" value="TWO-COMPONENT RESPONSE REGULATOR"/>
    <property type="match status" value="1"/>
</dbReference>
<evidence type="ECO:0000313" key="6">
    <source>
        <dbReference type="Proteomes" id="UP000291142"/>
    </source>
</evidence>
<dbReference type="OrthoDB" id="9795108at2"/>
<organism evidence="5 6">
    <name type="scientific">Hyunsoonleella flava</name>
    <dbReference type="NCBI Taxonomy" id="2527939"/>
    <lineage>
        <taxon>Bacteria</taxon>
        <taxon>Pseudomonadati</taxon>
        <taxon>Bacteroidota</taxon>
        <taxon>Flavobacteriia</taxon>
        <taxon>Flavobacteriales</taxon>
        <taxon>Flavobacteriaceae</taxon>
    </lineage>
</organism>
<gene>
    <name evidence="5" type="ORF">EYD45_01895</name>
</gene>
<proteinExistence type="predicted"/>
<keyword evidence="6" id="KW-1185">Reference proteome</keyword>
<dbReference type="Pfam" id="PF00072">
    <property type="entry name" value="Response_reg"/>
    <property type="match status" value="1"/>
</dbReference>
<name>A0A4Q9FLS2_9FLAO</name>
<evidence type="ECO:0000259" key="3">
    <source>
        <dbReference type="PROSITE" id="PS50043"/>
    </source>
</evidence>
<dbReference type="PROSITE" id="PS00622">
    <property type="entry name" value="HTH_LUXR_1"/>
    <property type="match status" value="1"/>
</dbReference>
<protein>
    <submittedName>
        <fullName evidence="5">Response regulator transcription factor</fullName>
    </submittedName>
</protein>
<dbReference type="Gene3D" id="3.40.50.2300">
    <property type="match status" value="1"/>
</dbReference>
<dbReference type="PRINTS" id="PR00038">
    <property type="entry name" value="HTHLUXR"/>
</dbReference>
<dbReference type="InterPro" id="IPR000792">
    <property type="entry name" value="Tscrpt_reg_LuxR_C"/>
</dbReference>
<dbReference type="RefSeq" id="WP_130962647.1">
    <property type="nucleotide sequence ID" value="NZ_SIRT01000001.1"/>
</dbReference>
<dbReference type="AlphaFoldDB" id="A0A4Q9FLS2"/>
<dbReference type="GO" id="GO:0003677">
    <property type="term" value="F:DNA binding"/>
    <property type="evidence" value="ECO:0007669"/>
    <property type="project" value="UniProtKB-KW"/>
</dbReference>
<dbReference type="Proteomes" id="UP000291142">
    <property type="component" value="Unassembled WGS sequence"/>
</dbReference>
<dbReference type="EMBL" id="SIRT01000001">
    <property type="protein sequence ID" value="TBN06660.1"/>
    <property type="molecule type" value="Genomic_DNA"/>
</dbReference>
<dbReference type="InterPro" id="IPR039420">
    <property type="entry name" value="WalR-like"/>
</dbReference>
<dbReference type="InterPro" id="IPR011006">
    <property type="entry name" value="CheY-like_superfamily"/>
</dbReference>
<dbReference type="Gene3D" id="1.10.10.10">
    <property type="entry name" value="Winged helix-like DNA-binding domain superfamily/Winged helix DNA-binding domain"/>
    <property type="match status" value="1"/>
</dbReference>
<dbReference type="SMART" id="SM00421">
    <property type="entry name" value="HTH_LUXR"/>
    <property type="match status" value="1"/>
</dbReference>
<dbReference type="InterPro" id="IPR036388">
    <property type="entry name" value="WH-like_DNA-bd_sf"/>
</dbReference>
<comment type="caution">
    <text evidence="5">The sequence shown here is derived from an EMBL/GenBank/DDBJ whole genome shotgun (WGS) entry which is preliminary data.</text>
</comment>
<dbReference type="PROSITE" id="PS50043">
    <property type="entry name" value="HTH_LUXR_2"/>
    <property type="match status" value="1"/>
</dbReference>
<evidence type="ECO:0000256" key="2">
    <source>
        <dbReference type="PROSITE-ProRule" id="PRU00169"/>
    </source>
</evidence>
<keyword evidence="1" id="KW-0238">DNA-binding</keyword>
<dbReference type="PROSITE" id="PS50110">
    <property type="entry name" value="RESPONSE_REGULATORY"/>
    <property type="match status" value="1"/>
</dbReference>
<dbReference type="PANTHER" id="PTHR43214:SF44">
    <property type="entry name" value="TWO-COMPONENT RESPONSE REGULATOR"/>
    <property type="match status" value="1"/>
</dbReference>
<dbReference type="InterPro" id="IPR001789">
    <property type="entry name" value="Sig_transdc_resp-reg_receiver"/>
</dbReference>
<feature type="domain" description="Response regulatory" evidence="4">
    <location>
        <begin position="6"/>
        <end position="120"/>
    </location>
</feature>
<evidence type="ECO:0000313" key="5">
    <source>
        <dbReference type="EMBL" id="TBN06660.1"/>
    </source>
</evidence>
<dbReference type="SMART" id="SM00448">
    <property type="entry name" value="REC"/>
    <property type="match status" value="1"/>
</dbReference>